<evidence type="ECO:0000313" key="3">
    <source>
        <dbReference type="EMBL" id="PXW85036.1"/>
    </source>
</evidence>
<dbReference type="EMBL" id="QJJQ01000012">
    <property type="protein sequence ID" value="PXW85036.1"/>
    <property type="molecule type" value="Genomic_DNA"/>
</dbReference>
<feature type="compositionally biased region" description="Basic and acidic residues" evidence="1">
    <location>
        <begin position="113"/>
        <end position="127"/>
    </location>
</feature>
<keyword evidence="4" id="KW-1185">Reference proteome</keyword>
<feature type="transmembrane region" description="Helical" evidence="2">
    <location>
        <begin position="32"/>
        <end position="50"/>
    </location>
</feature>
<organism evidence="3 4">
    <name type="scientific">Pseudogracilibacillus auburnensis</name>
    <dbReference type="NCBI Taxonomy" id="1494959"/>
    <lineage>
        <taxon>Bacteria</taxon>
        <taxon>Bacillati</taxon>
        <taxon>Bacillota</taxon>
        <taxon>Bacilli</taxon>
        <taxon>Bacillales</taxon>
        <taxon>Bacillaceae</taxon>
        <taxon>Pseudogracilibacillus</taxon>
    </lineage>
</organism>
<dbReference type="RefSeq" id="WP_244916551.1">
    <property type="nucleotide sequence ID" value="NZ_JBHUHB010000001.1"/>
</dbReference>
<name>A0A2V3VTG1_9BACI</name>
<dbReference type="Proteomes" id="UP000247978">
    <property type="component" value="Unassembled WGS sequence"/>
</dbReference>
<keyword evidence="2" id="KW-1133">Transmembrane helix</keyword>
<feature type="region of interest" description="Disordered" evidence="1">
    <location>
        <begin position="58"/>
        <end position="127"/>
    </location>
</feature>
<feature type="compositionally biased region" description="Basic residues" evidence="1">
    <location>
        <begin position="98"/>
        <end position="107"/>
    </location>
</feature>
<keyword evidence="2" id="KW-0812">Transmembrane</keyword>
<evidence type="ECO:0000256" key="1">
    <source>
        <dbReference type="SAM" id="MobiDB-lite"/>
    </source>
</evidence>
<proteinExistence type="predicted"/>
<comment type="caution">
    <text evidence="3">The sequence shown here is derived from an EMBL/GenBank/DDBJ whole genome shotgun (WGS) entry which is preliminary data.</text>
</comment>
<reference evidence="3 4" key="1">
    <citation type="submission" date="2018-05" db="EMBL/GenBank/DDBJ databases">
        <title>Genomic Encyclopedia of Type Strains, Phase IV (KMG-IV): sequencing the most valuable type-strain genomes for metagenomic binning, comparative biology and taxonomic classification.</title>
        <authorList>
            <person name="Goeker M."/>
        </authorList>
    </citation>
    <scope>NUCLEOTIDE SEQUENCE [LARGE SCALE GENOMIC DNA]</scope>
    <source>
        <strain evidence="3 4">DSM 28556</strain>
    </source>
</reference>
<dbReference type="NCBIfam" id="NF041554">
    <property type="entry name" value="SA1362_fam"/>
    <property type="match status" value="1"/>
</dbReference>
<feature type="transmembrane region" description="Helical" evidence="2">
    <location>
        <begin position="7"/>
        <end position="26"/>
    </location>
</feature>
<accession>A0A2V3VTG1</accession>
<protein>
    <submittedName>
        <fullName evidence="3">Uncharacterized protein</fullName>
    </submittedName>
</protein>
<evidence type="ECO:0000313" key="4">
    <source>
        <dbReference type="Proteomes" id="UP000247978"/>
    </source>
</evidence>
<sequence length="127" mass="14499">MGRNKFSILLYIIVGLAMIGLVSSLINNPGKFLISILVAIGVAFVIFMIFTRILHNRSPGANDEMKKYRRAAKQSNRKYTNQNEHLRKRTTKPASPLKTRKKRRHVPHLTVIEGKKTNKDNDDRASN</sequence>
<feature type="compositionally biased region" description="Basic residues" evidence="1">
    <location>
        <begin position="67"/>
        <end position="76"/>
    </location>
</feature>
<dbReference type="InterPro" id="IPR048110">
    <property type="entry name" value="SA1362/YqhP-like"/>
</dbReference>
<dbReference type="AlphaFoldDB" id="A0A2V3VTG1"/>
<keyword evidence="2" id="KW-0472">Membrane</keyword>
<evidence type="ECO:0000256" key="2">
    <source>
        <dbReference type="SAM" id="Phobius"/>
    </source>
</evidence>
<gene>
    <name evidence="3" type="ORF">DFR56_11213</name>
</gene>